<dbReference type="EMBL" id="ML986493">
    <property type="protein sequence ID" value="KAF2276516.1"/>
    <property type="molecule type" value="Genomic_DNA"/>
</dbReference>
<accession>A0A6A6JLI6</accession>
<dbReference type="AlphaFoldDB" id="A0A6A6JLI6"/>
<proteinExistence type="predicted"/>
<name>A0A6A6JLI6_WESOR</name>
<organism evidence="1 2">
    <name type="scientific">Westerdykella ornata</name>
    <dbReference type="NCBI Taxonomy" id="318751"/>
    <lineage>
        <taxon>Eukaryota</taxon>
        <taxon>Fungi</taxon>
        <taxon>Dikarya</taxon>
        <taxon>Ascomycota</taxon>
        <taxon>Pezizomycotina</taxon>
        <taxon>Dothideomycetes</taxon>
        <taxon>Pleosporomycetidae</taxon>
        <taxon>Pleosporales</taxon>
        <taxon>Sporormiaceae</taxon>
        <taxon>Westerdykella</taxon>
    </lineage>
</organism>
<dbReference type="GeneID" id="54551548"/>
<dbReference type="OrthoDB" id="3783451at2759"/>
<evidence type="ECO:0000313" key="2">
    <source>
        <dbReference type="Proteomes" id="UP000800097"/>
    </source>
</evidence>
<reference evidence="1" key="1">
    <citation type="journal article" date="2020" name="Stud. Mycol.">
        <title>101 Dothideomycetes genomes: a test case for predicting lifestyles and emergence of pathogens.</title>
        <authorList>
            <person name="Haridas S."/>
            <person name="Albert R."/>
            <person name="Binder M."/>
            <person name="Bloem J."/>
            <person name="Labutti K."/>
            <person name="Salamov A."/>
            <person name="Andreopoulos B."/>
            <person name="Baker S."/>
            <person name="Barry K."/>
            <person name="Bills G."/>
            <person name="Bluhm B."/>
            <person name="Cannon C."/>
            <person name="Castanera R."/>
            <person name="Culley D."/>
            <person name="Daum C."/>
            <person name="Ezra D."/>
            <person name="Gonzalez J."/>
            <person name="Henrissat B."/>
            <person name="Kuo A."/>
            <person name="Liang C."/>
            <person name="Lipzen A."/>
            <person name="Lutzoni F."/>
            <person name="Magnuson J."/>
            <person name="Mondo S."/>
            <person name="Nolan M."/>
            <person name="Ohm R."/>
            <person name="Pangilinan J."/>
            <person name="Park H.-J."/>
            <person name="Ramirez L."/>
            <person name="Alfaro M."/>
            <person name="Sun H."/>
            <person name="Tritt A."/>
            <person name="Yoshinaga Y."/>
            <person name="Zwiers L.-H."/>
            <person name="Turgeon B."/>
            <person name="Goodwin S."/>
            <person name="Spatafora J."/>
            <person name="Crous P."/>
            <person name="Grigoriev I."/>
        </authorList>
    </citation>
    <scope>NUCLEOTIDE SEQUENCE</scope>
    <source>
        <strain evidence="1">CBS 379.55</strain>
    </source>
</reference>
<gene>
    <name evidence="1" type="ORF">EI97DRAFT_433350</name>
</gene>
<dbReference type="RefSeq" id="XP_033654055.1">
    <property type="nucleotide sequence ID" value="XM_033798373.1"/>
</dbReference>
<keyword evidence="2" id="KW-1185">Reference proteome</keyword>
<dbReference type="Proteomes" id="UP000800097">
    <property type="component" value="Unassembled WGS sequence"/>
</dbReference>
<protein>
    <submittedName>
        <fullName evidence="1">Uncharacterized protein</fullName>
    </submittedName>
</protein>
<evidence type="ECO:0000313" key="1">
    <source>
        <dbReference type="EMBL" id="KAF2276516.1"/>
    </source>
</evidence>
<sequence>MDSATHPPRRDPPGRVKEFIFSRLHWNVLGELSEIEVEDGVDENGTEKLSPFLSHPIAAESIAQPPVSVAYVHSSDISAGVHFYMCTYGFEYKGFLIENTDGRPITVKDVVTGFHDHLDQPWHKQILITYKKNAIPNPTGTAPVSATENTGRTQPPVIFLKHIHAQTLNDRAWLNISTFLIGELGISVEEFWARRKANRLHLG</sequence>